<evidence type="ECO:0000313" key="2">
    <source>
        <dbReference type="EMBL" id="KAJ7776448.1"/>
    </source>
</evidence>
<protein>
    <submittedName>
        <fullName evidence="2">Uncharacterized protein</fullName>
    </submittedName>
</protein>
<feature type="region of interest" description="Disordered" evidence="1">
    <location>
        <begin position="99"/>
        <end position="160"/>
    </location>
</feature>
<reference evidence="2" key="1">
    <citation type="submission" date="2023-03" db="EMBL/GenBank/DDBJ databases">
        <title>Massive genome expansion in bonnet fungi (Mycena s.s.) driven by repeated elements and novel gene families across ecological guilds.</title>
        <authorList>
            <consortium name="Lawrence Berkeley National Laboratory"/>
            <person name="Harder C.B."/>
            <person name="Miyauchi S."/>
            <person name="Viragh M."/>
            <person name="Kuo A."/>
            <person name="Thoen E."/>
            <person name="Andreopoulos B."/>
            <person name="Lu D."/>
            <person name="Skrede I."/>
            <person name="Drula E."/>
            <person name="Henrissat B."/>
            <person name="Morin E."/>
            <person name="Kohler A."/>
            <person name="Barry K."/>
            <person name="LaButti K."/>
            <person name="Morin E."/>
            <person name="Salamov A."/>
            <person name="Lipzen A."/>
            <person name="Mereny Z."/>
            <person name="Hegedus B."/>
            <person name="Baldrian P."/>
            <person name="Stursova M."/>
            <person name="Weitz H."/>
            <person name="Taylor A."/>
            <person name="Grigoriev I.V."/>
            <person name="Nagy L.G."/>
            <person name="Martin F."/>
            <person name="Kauserud H."/>
        </authorList>
    </citation>
    <scope>NUCLEOTIDE SEQUENCE</scope>
    <source>
        <strain evidence="2">CBHHK182m</strain>
    </source>
</reference>
<keyword evidence="3" id="KW-1185">Reference proteome</keyword>
<gene>
    <name evidence="2" type="ORF">B0H16DRAFT_1449879</name>
</gene>
<accession>A0AAD7K3L9</accession>
<proteinExistence type="predicted"/>
<dbReference type="EMBL" id="JARKIB010000009">
    <property type="protein sequence ID" value="KAJ7776448.1"/>
    <property type="molecule type" value="Genomic_DNA"/>
</dbReference>
<organism evidence="2 3">
    <name type="scientific">Mycena metata</name>
    <dbReference type="NCBI Taxonomy" id="1033252"/>
    <lineage>
        <taxon>Eukaryota</taxon>
        <taxon>Fungi</taxon>
        <taxon>Dikarya</taxon>
        <taxon>Basidiomycota</taxon>
        <taxon>Agaricomycotina</taxon>
        <taxon>Agaricomycetes</taxon>
        <taxon>Agaricomycetidae</taxon>
        <taxon>Agaricales</taxon>
        <taxon>Marasmiineae</taxon>
        <taxon>Mycenaceae</taxon>
        <taxon>Mycena</taxon>
    </lineage>
</organism>
<dbReference type="Proteomes" id="UP001215598">
    <property type="component" value="Unassembled WGS sequence"/>
</dbReference>
<name>A0AAD7K3L9_9AGAR</name>
<evidence type="ECO:0000313" key="3">
    <source>
        <dbReference type="Proteomes" id="UP001215598"/>
    </source>
</evidence>
<feature type="compositionally biased region" description="Acidic residues" evidence="1">
    <location>
        <begin position="150"/>
        <end position="160"/>
    </location>
</feature>
<comment type="caution">
    <text evidence="2">The sequence shown here is derived from an EMBL/GenBank/DDBJ whole genome shotgun (WGS) entry which is preliminary data.</text>
</comment>
<dbReference type="AlphaFoldDB" id="A0AAD7K3L9"/>
<sequence length="459" mass="50931">MSTIIVPSEKSRKEVSPNKSCSICQAPSRITVIDNSRLPSRMEVEFAKGIETKIKESEHPWDLDVVHQQPICGYVCPTCGPYIEHLALSAGTLDAHANAARQEARQNGAEEEKEGSDGEGEGSEGSDAGGWWPPSDFALKYRGPANSAPDDSEDGDDESNLPEAMKLLFVLQCAKGRLATNEFFQSDPRAFGRMQEKIAPLLESISDVEREQAEISAKIFSTTQALKELGAVREERKGLRLNMDPDSQRKRRGLDFAPSSHPPAIDFAPPDPEQMKIDGIVDLVRRTANTTVNEDISSSENTVPPFASPVFLQKWVRANLSSPIASGHRVMMALVPPRPPHSRKKELRAQRDQCFLDVLQVLIIPRRYATIIQENSFPVASVALSAVKFRDVDVGRHHINEIVRHLAGKGLTVTDAENGGQYCRKFAEAQITSTDNRYNQKRLKQILVQLRDTEEQMGK</sequence>
<feature type="compositionally biased region" description="Acidic residues" evidence="1">
    <location>
        <begin position="111"/>
        <end position="124"/>
    </location>
</feature>
<feature type="region of interest" description="Disordered" evidence="1">
    <location>
        <begin position="243"/>
        <end position="271"/>
    </location>
</feature>
<evidence type="ECO:0000256" key="1">
    <source>
        <dbReference type="SAM" id="MobiDB-lite"/>
    </source>
</evidence>